<evidence type="ECO:0000256" key="4">
    <source>
        <dbReference type="ARBA" id="ARBA00022679"/>
    </source>
</evidence>
<dbReference type="EMBL" id="JBIASD010000003">
    <property type="protein sequence ID" value="MFF3665132.1"/>
    <property type="molecule type" value="Genomic_DNA"/>
</dbReference>
<dbReference type="RefSeq" id="WP_387409145.1">
    <property type="nucleotide sequence ID" value="NZ_JBIASD010000003.1"/>
</dbReference>
<evidence type="ECO:0000256" key="7">
    <source>
        <dbReference type="ARBA" id="ARBA00023136"/>
    </source>
</evidence>
<feature type="transmembrane region" description="Helical" evidence="8">
    <location>
        <begin position="88"/>
        <end position="110"/>
    </location>
</feature>
<comment type="subcellular location">
    <subcellularLocation>
        <location evidence="1">Cell membrane</location>
        <topology evidence="1">Multi-pass membrane protein</topology>
    </subcellularLocation>
</comment>
<feature type="transmembrane region" description="Helical" evidence="8">
    <location>
        <begin position="140"/>
        <end position="159"/>
    </location>
</feature>
<evidence type="ECO:0000256" key="8">
    <source>
        <dbReference type="SAM" id="Phobius"/>
    </source>
</evidence>
<evidence type="ECO:0000256" key="3">
    <source>
        <dbReference type="ARBA" id="ARBA00022676"/>
    </source>
</evidence>
<name>A0ABW6SLT2_9ACTN</name>
<keyword evidence="2" id="KW-1003">Cell membrane</keyword>
<reference evidence="9 10" key="1">
    <citation type="submission" date="2024-10" db="EMBL/GenBank/DDBJ databases">
        <title>The Natural Products Discovery Center: Release of the First 8490 Sequenced Strains for Exploring Actinobacteria Biosynthetic Diversity.</title>
        <authorList>
            <person name="Kalkreuter E."/>
            <person name="Kautsar S.A."/>
            <person name="Yang D."/>
            <person name="Bader C.D."/>
            <person name="Teijaro C.N."/>
            <person name="Fluegel L."/>
            <person name="Davis C.M."/>
            <person name="Simpson J.R."/>
            <person name="Lauterbach L."/>
            <person name="Steele A.D."/>
            <person name="Gui C."/>
            <person name="Meng S."/>
            <person name="Li G."/>
            <person name="Viehrig K."/>
            <person name="Ye F."/>
            <person name="Su P."/>
            <person name="Kiefer A.F."/>
            <person name="Nichols A."/>
            <person name="Cepeda A.J."/>
            <person name="Yan W."/>
            <person name="Fan B."/>
            <person name="Jiang Y."/>
            <person name="Adhikari A."/>
            <person name="Zheng C.-J."/>
            <person name="Schuster L."/>
            <person name="Cowan T.M."/>
            <person name="Smanski M.J."/>
            <person name="Chevrette M.G."/>
            <person name="De Carvalho L.P.S."/>
            <person name="Shen B."/>
        </authorList>
    </citation>
    <scope>NUCLEOTIDE SEQUENCE [LARGE SCALE GENOMIC DNA]</scope>
    <source>
        <strain evidence="9 10">NPDC002173</strain>
    </source>
</reference>
<accession>A0ABW6SLT2</accession>
<dbReference type="InterPro" id="IPR050297">
    <property type="entry name" value="LipidA_mod_glycosyltrf_83"/>
</dbReference>
<sequence length="493" mass="53207">MSSAVFALPENSGIGQENPTRDRHFALIVVLVPAVALRVLAMVGYQPVLWFWADSFSYLAAAADPVPSPYRPLGYPLALAALGPAHSLALVAAVQHVLGLAAGVGVYALLRRRGLSGWTAAVVITPLLYDEFVILLEHMVMADALFTVLVVSGILVLLTKVTPATAAIGGTLLGVAGLTRTIGVLLLVPAAGYLLLRRTGWRCLLSFVVAGSSLLTAYAGWTYAKTGTFGLTRADGLFLWARTMTFADCDAVRPEPRLAVLCPPTPVSGRPAPAFWLWSSWSPLHALPRGVDKNLLAGRFAHAAIAAQPGDYLAAVGTDLRRLLRWERTTARSLSVKKTNPYWFPFEERPLHDSVRKTAESYQGGPAATRIIEPFAGWLRAYQRFGYLPFPLLMLLLGGALGTTVVRRRHDALLPALAAAVLTLAPPFLSQFDVRYVIPAIPLTCLAGGLAIAKRPPCRESRPRAPGNARPRLRQIGAVCQARPTTRRPGWTR</sequence>
<proteinExistence type="predicted"/>
<dbReference type="Proteomes" id="UP001602013">
    <property type="component" value="Unassembled WGS sequence"/>
</dbReference>
<evidence type="ECO:0000256" key="5">
    <source>
        <dbReference type="ARBA" id="ARBA00022692"/>
    </source>
</evidence>
<dbReference type="PANTHER" id="PTHR33908:SF11">
    <property type="entry name" value="MEMBRANE PROTEIN"/>
    <property type="match status" value="1"/>
</dbReference>
<keyword evidence="4" id="KW-0808">Transferase</keyword>
<keyword evidence="6 8" id="KW-1133">Transmembrane helix</keyword>
<evidence type="ECO:0000256" key="1">
    <source>
        <dbReference type="ARBA" id="ARBA00004651"/>
    </source>
</evidence>
<feature type="transmembrane region" description="Helical" evidence="8">
    <location>
        <begin position="387"/>
        <end position="406"/>
    </location>
</feature>
<gene>
    <name evidence="9" type="ORF">ACFYXI_06020</name>
</gene>
<feature type="transmembrane region" description="Helical" evidence="8">
    <location>
        <begin position="171"/>
        <end position="196"/>
    </location>
</feature>
<evidence type="ECO:0000256" key="6">
    <source>
        <dbReference type="ARBA" id="ARBA00022989"/>
    </source>
</evidence>
<evidence type="ECO:0000313" key="10">
    <source>
        <dbReference type="Proteomes" id="UP001602013"/>
    </source>
</evidence>
<keyword evidence="5 8" id="KW-0812">Transmembrane</keyword>
<evidence type="ECO:0000313" key="9">
    <source>
        <dbReference type="EMBL" id="MFF3665132.1"/>
    </source>
</evidence>
<protein>
    <recommendedName>
        <fullName evidence="11">Glycosyltransferase RgtA/B/C/D-like domain-containing protein</fullName>
    </recommendedName>
</protein>
<feature type="transmembrane region" description="Helical" evidence="8">
    <location>
        <begin position="436"/>
        <end position="453"/>
    </location>
</feature>
<keyword evidence="10" id="KW-1185">Reference proteome</keyword>
<feature type="transmembrane region" description="Helical" evidence="8">
    <location>
        <begin position="203"/>
        <end position="221"/>
    </location>
</feature>
<comment type="caution">
    <text evidence="9">The sequence shown here is derived from an EMBL/GenBank/DDBJ whole genome shotgun (WGS) entry which is preliminary data.</text>
</comment>
<dbReference type="PANTHER" id="PTHR33908">
    <property type="entry name" value="MANNOSYLTRANSFERASE YKCB-RELATED"/>
    <property type="match status" value="1"/>
</dbReference>
<keyword evidence="3" id="KW-0328">Glycosyltransferase</keyword>
<organism evidence="9 10">
    <name type="scientific">Microtetraspora malaysiensis</name>
    <dbReference type="NCBI Taxonomy" id="161358"/>
    <lineage>
        <taxon>Bacteria</taxon>
        <taxon>Bacillati</taxon>
        <taxon>Actinomycetota</taxon>
        <taxon>Actinomycetes</taxon>
        <taxon>Streptosporangiales</taxon>
        <taxon>Streptosporangiaceae</taxon>
        <taxon>Microtetraspora</taxon>
    </lineage>
</organism>
<keyword evidence="7 8" id="KW-0472">Membrane</keyword>
<feature type="transmembrane region" description="Helical" evidence="8">
    <location>
        <begin position="25"/>
        <end position="45"/>
    </location>
</feature>
<evidence type="ECO:0008006" key="11">
    <source>
        <dbReference type="Google" id="ProtNLM"/>
    </source>
</evidence>
<evidence type="ECO:0000256" key="2">
    <source>
        <dbReference type="ARBA" id="ARBA00022475"/>
    </source>
</evidence>